<dbReference type="GO" id="GO:0043565">
    <property type="term" value="F:sequence-specific DNA binding"/>
    <property type="evidence" value="ECO:0007669"/>
    <property type="project" value="InterPro"/>
</dbReference>
<evidence type="ECO:0000256" key="1">
    <source>
        <dbReference type="ARBA" id="ARBA00023015"/>
    </source>
</evidence>
<sequence>MMEQKDRKNEITEQFLFELDKHLSELQSGEIDVAYEINEFAGLLFINPNHLSDTVSAVLGKSPCAVYEEKILDIAKEFIIHSEMPINEIAQKLDYDASNFTKFFKRHTGKTPIQLRKAFHKK</sequence>
<dbReference type="PANTHER" id="PTHR43280:SF32">
    <property type="entry name" value="TRANSCRIPTIONAL REGULATORY PROTEIN"/>
    <property type="match status" value="1"/>
</dbReference>
<name>A0AAE4C0R6_9FLAO</name>
<dbReference type="PANTHER" id="PTHR43280">
    <property type="entry name" value="ARAC-FAMILY TRANSCRIPTIONAL REGULATOR"/>
    <property type="match status" value="1"/>
</dbReference>
<dbReference type="SUPFAM" id="SSF46689">
    <property type="entry name" value="Homeodomain-like"/>
    <property type="match status" value="1"/>
</dbReference>
<keyword evidence="1" id="KW-0805">Transcription regulation</keyword>
<keyword evidence="3" id="KW-0804">Transcription</keyword>
<dbReference type="InterPro" id="IPR009057">
    <property type="entry name" value="Homeodomain-like_sf"/>
</dbReference>
<organism evidence="5 6">
    <name type="scientific">Chryseobacterium rhizosphaerae</name>
    <dbReference type="NCBI Taxonomy" id="395937"/>
    <lineage>
        <taxon>Bacteria</taxon>
        <taxon>Pseudomonadati</taxon>
        <taxon>Bacteroidota</taxon>
        <taxon>Flavobacteriia</taxon>
        <taxon>Flavobacteriales</taxon>
        <taxon>Weeksellaceae</taxon>
        <taxon>Chryseobacterium group</taxon>
        <taxon>Chryseobacterium</taxon>
    </lineage>
</organism>
<dbReference type="RefSeq" id="WP_202270817.1">
    <property type="nucleotide sequence ID" value="NZ_JAVDQY010000001.1"/>
</dbReference>
<dbReference type="AlphaFoldDB" id="A0AAE4C0R6"/>
<evidence type="ECO:0000313" key="6">
    <source>
        <dbReference type="Proteomes" id="UP001184861"/>
    </source>
</evidence>
<dbReference type="EMBL" id="JAVDQY010000001">
    <property type="protein sequence ID" value="MDR6525676.1"/>
    <property type="molecule type" value="Genomic_DNA"/>
</dbReference>
<gene>
    <name evidence="5" type="ORF">J2787_001046</name>
</gene>
<dbReference type="GO" id="GO:0003700">
    <property type="term" value="F:DNA-binding transcription factor activity"/>
    <property type="evidence" value="ECO:0007669"/>
    <property type="project" value="InterPro"/>
</dbReference>
<proteinExistence type="predicted"/>
<dbReference type="PROSITE" id="PS01124">
    <property type="entry name" value="HTH_ARAC_FAMILY_2"/>
    <property type="match status" value="1"/>
</dbReference>
<dbReference type="InterPro" id="IPR018060">
    <property type="entry name" value="HTH_AraC"/>
</dbReference>
<evidence type="ECO:0000256" key="3">
    <source>
        <dbReference type="ARBA" id="ARBA00023163"/>
    </source>
</evidence>
<reference evidence="5" key="1">
    <citation type="submission" date="2023-07" db="EMBL/GenBank/DDBJ databases">
        <title>Sorghum-associated microbial communities from plants grown in Nebraska, USA.</title>
        <authorList>
            <person name="Schachtman D."/>
        </authorList>
    </citation>
    <scope>NUCLEOTIDE SEQUENCE</scope>
    <source>
        <strain evidence="5">DS2360</strain>
    </source>
</reference>
<evidence type="ECO:0000256" key="2">
    <source>
        <dbReference type="ARBA" id="ARBA00023125"/>
    </source>
</evidence>
<evidence type="ECO:0000313" key="5">
    <source>
        <dbReference type="EMBL" id="MDR6525676.1"/>
    </source>
</evidence>
<feature type="domain" description="HTH araC/xylS-type" evidence="4">
    <location>
        <begin position="13"/>
        <end position="118"/>
    </location>
</feature>
<dbReference type="Pfam" id="PF12833">
    <property type="entry name" value="HTH_18"/>
    <property type="match status" value="1"/>
</dbReference>
<evidence type="ECO:0000259" key="4">
    <source>
        <dbReference type="PROSITE" id="PS01124"/>
    </source>
</evidence>
<keyword evidence="2 5" id="KW-0238">DNA-binding</keyword>
<dbReference type="Gene3D" id="1.10.10.60">
    <property type="entry name" value="Homeodomain-like"/>
    <property type="match status" value="1"/>
</dbReference>
<comment type="caution">
    <text evidence="5">The sequence shown here is derived from an EMBL/GenBank/DDBJ whole genome shotgun (WGS) entry which is preliminary data.</text>
</comment>
<dbReference type="SMART" id="SM00342">
    <property type="entry name" value="HTH_ARAC"/>
    <property type="match status" value="1"/>
</dbReference>
<dbReference type="Proteomes" id="UP001184861">
    <property type="component" value="Unassembled WGS sequence"/>
</dbReference>
<accession>A0AAE4C0R6</accession>
<protein>
    <submittedName>
        <fullName evidence="5">AraC-like DNA-binding protein</fullName>
    </submittedName>
</protein>